<evidence type="ECO:0000313" key="1">
    <source>
        <dbReference type="EMBL" id="QRD85619.1"/>
    </source>
</evidence>
<evidence type="ECO:0000313" key="2">
    <source>
        <dbReference type="Proteomes" id="UP000596276"/>
    </source>
</evidence>
<name>A0A7U2QV34_ASPFN</name>
<reference evidence="2" key="1">
    <citation type="journal article" date="2021" name="G3 (Bethesda)">
        <title>Chromosome assembled and annotated genome sequence of Aspergillus flavus NRRL 3357.</title>
        <authorList>
            <person name="Skerker J.M."/>
            <person name="Pianalto K.M."/>
            <person name="Mondo S.J."/>
            <person name="Yang K."/>
            <person name="Arkin A.P."/>
            <person name="Keller N.P."/>
            <person name="Grigoriev I.V."/>
            <person name="Louise Glass N.L."/>
        </authorList>
    </citation>
    <scope>NUCLEOTIDE SEQUENCE [LARGE SCALE GENOMIC DNA]</scope>
    <source>
        <strain evidence="2">ATCC 200026 / FGSC A1120 / IAM 13836 / NRRL 3357 / JCM 12722 / SRRC 167</strain>
    </source>
</reference>
<sequence length="83" mass="9454">MNTKTSLKRYDYFLVPSRVGWPESPSCLNRRLHHSHQFVSILLHNGLHWETRTASLPRQGYQTVGSSLNLFDERAVGEVCAGV</sequence>
<organism evidence="1 2">
    <name type="scientific">Aspergillus flavus (strain ATCC 200026 / FGSC A1120 / IAM 13836 / NRRL 3357 / JCM 12722 / SRRC 167)</name>
    <dbReference type="NCBI Taxonomy" id="332952"/>
    <lineage>
        <taxon>Eukaryota</taxon>
        <taxon>Fungi</taxon>
        <taxon>Dikarya</taxon>
        <taxon>Ascomycota</taxon>
        <taxon>Pezizomycotina</taxon>
        <taxon>Eurotiomycetes</taxon>
        <taxon>Eurotiomycetidae</taxon>
        <taxon>Eurotiales</taxon>
        <taxon>Aspergillaceae</taxon>
        <taxon>Aspergillus</taxon>
        <taxon>Aspergillus subgen. Circumdati</taxon>
    </lineage>
</organism>
<gene>
    <name evidence="1" type="ORF">F9C07_4648</name>
</gene>
<proteinExistence type="predicted"/>
<keyword evidence="2" id="KW-1185">Reference proteome</keyword>
<dbReference type="VEuPathDB" id="FungiDB:F9C07_4648"/>
<protein>
    <submittedName>
        <fullName evidence="1">Uncharacterized protein</fullName>
    </submittedName>
</protein>
<accession>A0A7U2QV34</accession>
<dbReference type="AlphaFoldDB" id="A0A7U2QV34"/>
<dbReference type="Proteomes" id="UP000596276">
    <property type="component" value="Chromosome 3"/>
</dbReference>
<dbReference type="EMBL" id="CP044620">
    <property type="protein sequence ID" value="QRD85619.1"/>
    <property type="molecule type" value="Genomic_DNA"/>
</dbReference>